<feature type="domain" description="HMA" evidence="2">
    <location>
        <begin position="1"/>
        <end position="69"/>
    </location>
</feature>
<dbReference type="RefSeq" id="WP_194372602.1">
    <property type="nucleotide sequence ID" value="NZ_CP063767.1"/>
</dbReference>
<dbReference type="Proteomes" id="UP000593735">
    <property type="component" value="Chromosome"/>
</dbReference>
<reference evidence="3 4" key="1">
    <citation type="submission" date="2020-10" db="EMBL/GenBank/DDBJ databases">
        <title>Olsenella immobilis sp.nov., isolated from the mud in a fermentation cellar used for the production of Chinese strong-flavoured liquor.</title>
        <authorList>
            <person name="Lu L."/>
        </authorList>
    </citation>
    <scope>NUCLEOTIDE SEQUENCE [LARGE SCALE GENOMIC DNA]</scope>
    <source>
        <strain evidence="3 4">LZLJ-2</strain>
    </source>
</reference>
<dbReference type="Pfam" id="PF00403">
    <property type="entry name" value="HMA"/>
    <property type="match status" value="1"/>
</dbReference>
<protein>
    <submittedName>
        <fullName evidence="3">Cation transporter</fullName>
    </submittedName>
</protein>
<dbReference type="PROSITE" id="PS01047">
    <property type="entry name" value="HMA_1"/>
    <property type="match status" value="1"/>
</dbReference>
<keyword evidence="4" id="KW-1185">Reference proteome</keyword>
<dbReference type="AlphaFoldDB" id="A0A7S7RV79"/>
<dbReference type="PROSITE" id="PS50846">
    <property type="entry name" value="HMA_2"/>
    <property type="match status" value="1"/>
</dbReference>
<evidence type="ECO:0000313" key="4">
    <source>
        <dbReference type="Proteomes" id="UP000593735"/>
    </source>
</evidence>
<keyword evidence="1" id="KW-0479">Metal-binding</keyword>
<organism evidence="3 4">
    <name type="scientific">Thermophilibacter immobilis</name>
    <dbReference type="NCBI Taxonomy" id="2779519"/>
    <lineage>
        <taxon>Bacteria</taxon>
        <taxon>Bacillati</taxon>
        <taxon>Actinomycetota</taxon>
        <taxon>Coriobacteriia</taxon>
        <taxon>Coriobacteriales</taxon>
        <taxon>Atopobiaceae</taxon>
        <taxon>Thermophilibacter</taxon>
    </lineage>
</organism>
<dbReference type="SUPFAM" id="SSF55008">
    <property type="entry name" value="HMA, heavy metal-associated domain"/>
    <property type="match status" value="1"/>
</dbReference>
<sequence>MRKVYKLDEIDCPTCAQKLQDALAKVDGVQSVSVNFLAQKLTLEAEDDGFDAVLGRVVKLAADLEPDCEIAR</sequence>
<evidence type="ECO:0000256" key="1">
    <source>
        <dbReference type="ARBA" id="ARBA00022723"/>
    </source>
</evidence>
<dbReference type="Gene3D" id="3.30.70.100">
    <property type="match status" value="1"/>
</dbReference>
<proteinExistence type="predicted"/>
<gene>
    <name evidence="3" type="ORF">INP52_03980</name>
</gene>
<dbReference type="InterPro" id="IPR017969">
    <property type="entry name" value="Heavy-metal-associated_CS"/>
</dbReference>
<dbReference type="CDD" id="cd00371">
    <property type="entry name" value="HMA"/>
    <property type="match status" value="1"/>
</dbReference>
<evidence type="ECO:0000259" key="2">
    <source>
        <dbReference type="PROSITE" id="PS50846"/>
    </source>
</evidence>
<dbReference type="KEGG" id="tio:INP52_03980"/>
<dbReference type="InterPro" id="IPR036163">
    <property type="entry name" value="HMA_dom_sf"/>
</dbReference>
<dbReference type="InterPro" id="IPR006121">
    <property type="entry name" value="HMA_dom"/>
</dbReference>
<accession>A0A7S7RV79</accession>
<dbReference type="EMBL" id="CP063767">
    <property type="protein sequence ID" value="QOY61353.1"/>
    <property type="molecule type" value="Genomic_DNA"/>
</dbReference>
<dbReference type="GO" id="GO:0046872">
    <property type="term" value="F:metal ion binding"/>
    <property type="evidence" value="ECO:0007669"/>
    <property type="project" value="UniProtKB-KW"/>
</dbReference>
<evidence type="ECO:0000313" key="3">
    <source>
        <dbReference type="EMBL" id="QOY61353.1"/>
    </source>
</evidence>
<name>A0A7S7RV79_9ACTN</name>